<organism evidence="2 3">
    <name type="scientific">Romanomermis culicivorax</name>
    <name type="common">Nematode worm</name>
    <dbReference type="NCBI Taxonomy" id="13658"/>
    <lineage>
        <taxon>Eukaryota</taxon>
        <taxon>Metazoa</taxon>
        <taxon>Ecdysozoa</taxon>
        <taxon>Nematoda</taxon>
        <taxon>Enoplea</taxon>
        <taxon>Dorylaimia</taxon>
        <taxon>Mermithida</taxon>
        <taxon>Mermithoidea</taxon>
        <taxon>Mermithidae</taxon>
        <taxon>Romanomermis</taxon>
    </lineage>
</organism>
<evidence type="ECO:0000256" key="1">
    <source>
        <dbReference type="SAM" id="Phobius"/>
    </source>
</evidence>
<reference evidence="3" key="1">
    <citation type="submission" date="2022-11" db="UniProtKB">
        <authorList>
            <consortium name="WormBaseParasite"/>
        </authorList>
    </citation>
    <scope>IDENTIFICATION</scope>
</reference>
<keyword evidence="1" id="KW-0472">Membrane</keyword>
<evidence type="ECO:0000313" key="2">
    <source>
        <dbReference type="Proteomes" id="UP000887565"/>
    </source>
</evidence>
<dbReference type="WBParaSite" id="nRc.2.0.1.t29035-RA">
    <property type="protein sequence ID" value="nRc.2.0.1.t29035-RA"/>
    <property type="gene ID" value="nRc.2.0.1.g29035"/>
</dbReference>
<feature type="transmembrane region" description="Helical" evidence="1">
    <location>
        <begin position="250"/>
        <end position="277"/>
    </location>
</feature>
<protein>
    <submittedName>
        <fullName evidence="3">Uncharacterized protein</fullName>
    </submittedName>
</protein>
<dbReference type="AlphaFoldDB" id="A0A915JRV7"/>
<feature type="transmembrane region" description="Helical" evidence="1">
    <location>
        <begin position="209"/>
        <end position="229"/>
    </location>
</feature>
<name>A0A915JRV7_ROMCU</name>
<keyword evidence="1" id="KW-0812">Transmembrane</keyword>
<evidence type="ECO:0000313" key="3">
    <source>
        <dbReference type="WBParaSite" id="nRc.2.0.1.t29035-RA"/>
    </source>
</evidence>
<keyword evidence="1" id="KW-1133">Transmembrane helix</keyword>
<proteinExistence type="predicted"/>
<sequence length="341" mass="38719">MSRVHGSTDGRAAYKILYFFIKLYDDENRITAGFMTISHRFLFNESSIIMNAGQKQISSSKNQQQFTHKMMKGLLDTLQNKDCICKATRKNYLCNNNKHKSSFCSIGHGYDKIMVDKHNLHKHTVNRVPIAKNRSDRLASKFCHDFRSTINCDIASPEPIMTPVKVGTTTCLEDRLIFPITFHFFDRNFTMTADDAFKKLMQNQSICSIILRFVIFAPIGSIVGWFFWLTALDGLEGATEIWKEATMYGCMLFFGLGAGSVPVLRCLTFITFVTVFFGEGQAIVNIALMIGINNVFVKNMFVNMDVAYQVIRCNMLVAQNLTLTKEKVMVQPNRHGGTTKL</sequence>
<keyword evidence="2" id="KW-1185">Reference proteome</keyword>
<accession>A0A915JRV7</accession>
<dbReference type="Proteomes" id="UP000887565">
    <property type="component" value="Unplaced"/>
</dbReference>